<comment type="caution">
    <text evidence="1">The sequence shown here is derived from an EMBL/GenBank/DDBJ whole genome shotgun (WGS) entry which is preliminary data.</text>
</comment>
<sequence length="173" mass="19202">MASEAHGAGLGAMYRACLQRETDGSYGVMLSADAEMTVLVILDFRGSHAVQRWNQKHPQCPILVGHVVVEVVDLLIHREQTSQQAQVHASALAMHRWSQTVEELLHSAGCVERARSLRAEVVETCAICQDDLSLEVVALPCSHHFHHSCIKEWFISQSNARCPMCNQVFARAC</sequence>
<accession>A0ABP0H940</accession>
<keyword evidence="2" id="KW-1185">Reference proteome</keyword>
<dbReference type="InterPro" id="IPR011016">
    <property type="entry name" value="Znf_RING-CH"/>
</dbReference>
<dbReference type="Gene3D" id="3.30.40.10">
    <property type="entry name" value="Zinc/RING finger domain, C3HC4 (zinc finger)"/>
    <property type="match status" value="1"/>
</dbReference>
<dbReference type="PROSITE" id="PS50089">
    <property type="entry name" value="ZF_RING_2"/>
    <property type="match status" value="1"/>
</dbReference>
<dbReference type="Proteomes" id="UP001642464">
    <property type="component" value="Unassembled WGS sequence"/>
</dbReference>
<dbReference type="InterPro" id="IPR013083">
    <property type="entry name" value="Znf_RING/FYVE/PHD"/>
</dbReference>
<name>A0ABP0H940_9DINO</name>
<dbReference type="InterPro" id="IPR052639">
    <property type="entry name" value="TRAIP_ubiq-protein_ligase"/>
</dbReference>
<dbReference type="EMBL" id="CAXAMM010000002">
    <property type="protein sequence ID" value="CAK8985310.1"/>
    <property type="molecule type" value="Genomic_DNA"/>
</dbReference>
<protein>
    <submittedName>
        <fullName evidence="1">E3 ubiquitin-protein ligase listerin (RING-type E3 ubiquitin transferase listerin)</fullName>
    </submittedName>
</protein>
<reference evidence="1 2" key="1">
    <citation type="submission" date="2024-02" db="EMBL/GenBank/DDBJ databases">
        <authorList>
            <person name="Chen Y."/>
            <person name="Shah S."/>
            <person name="Dougan E. K."/>
            <person name="Thang M."/>
            <person name="Chan C."/>
        </authorList>
    </citation>
    <scope>NUCLEOTIDE SEQUENCE [LARGE SCALE GENOMIC DNA]</scope>
</reference>
<evidence type="ECO:0000313" key="1">
    <source>
        <dbReference type="EMBL" id="CAK8985310.1"/>
    </source>
</evidence>
<organism evidence="1 2">
    <name type="scientific">Durusdinium trenchii</name>
    <dbReference type="NCBI Taxonomy" id="1381693"/>
    <lineage>
        <taxon>Eukaryota</taxon>
        <taxon>Sar</taxon>
        <taxon>Alveolata</taxon>
        <taxon>Dinophyceae</taxon>
        <taxon>Suessiales</taxon>
        <taxon>Symbiodiniaceae</taxon>
        <taxon>Durusdinium</taxon>
    </lineage>
</organism>
<dbReference type="PANTHER" id="PTHR46569:SF1">
    <property type="entry name" value="E3 UBIQUITIN-PROTEIN LIGASE RFWD3-RELATED"/>
    <property type="match status" value="1"/>
</dbReference>
<dbReference type="PANTHER" id="PTHR46569">
    <property type="entry name" value="E3 UBIQUITIN-PROTEIN LIGASE TRAIP"/>
    <property type="match status" value="1"/>
</dbReference>
<evidence type="ECO:0000313" key="2">
    <source>
        <dbReference type="Proteomes" id="UP001642464"/>
    </source>
</evidence>
<keyword evidence="1" id="KW-0808">Transferase</keyword>
<dbReference type="SMART" id="SM00744">
    <property type="entry name" value="RINGv"/>
    <property type="match status" value="1"/>
</dbReference>
<dbReference type="SMART" id="SM00184">
    <property type="entry name" value="RING"/>
    <property type="match status" value="1"/>
</dbReference>
<gene>
    <name evidence="1" type="ORF">SCF082_LOCUS88</name>
</gene>
<dbReference type="SUPFAM" id="SSF57850">
    <property type="entry name" value="RING/U-box"/>
    <property type="match status" value="1"/>
</dbReference>
<dbReference type="Pfam" id="PF13639">
    <property type="entry name" value="zf-RING_2"/>
    <property type="match status" value="1"/>
</dbReference>
<dbReference type="GO" id="GO:0016740">
    <property type="term" value="F:transferase activity"/>
    <property type="evidence" value="ECO:0007669"/>
    <property type="project" value="UniProtKB-KW"/>
</dbReference>
<dbReference type="InterPro" id="IPR001841">
    <property type="entry name" value="Znf_RING"/>
</dbReference>
<proteinExistence type="predicted"/>